<proteinExistence type="predicted"/>
<gene>
    <name evidence="1" type="ORF">EZ242_19750</name>
</gene>
<comment type="caution">
    <text evidence="1">The sequence shown here is derived from an EMBL/GenBank/DDBJ whole genome shotgun (WGS) entry which is preliminary data.</text>
</comment>
<evidence type="ECO:0000313" key="2">
    <source>
        <dbReference type="Proteomes" id="UP000297564"/>
    </source>
</evidence>
<organism evidence="1 2">
    <name type="scientific">Ramlibacter rhizophilus</name>
    <dbReference type="NCBI Taxonomy" id="1781167"/>
    <lineage>
        <taxon>Bacteria</taxon>
        <taxon>Pseudomonadati</taxon>
        <taxon>Pseudomonadota</taxon>
        <taxon>Betaproteobacteria</taxon>
        <taxon>Burkholderiales</taxon>
        <taxon>Comamonadaceae</taxon>
        <taxon>Ramlibacter</taxon>
    </lineage>
</organism>
<accession>A0A4Z0BF19</accession>
<dbReference type="Proteomes" id="UP000297564">
    <property type="component" value="Unassembled WGS sequence"/>
</dbReference>
<dbReference type="PROSITE" id="PS51318">
    <property type="entry name" value="TAT"/>
    <property type="match status" value="1"/>
</dbReference>
<dbReference type="AlphaFoldDB" id="A0A4Z0BF19"/>
<dbReference type="InterPro" id="IPR006311">
    <property type="entry name" value="TAT_signal"/>
</dbReference>
<evidence type="ECO:0000313" key="1">
    <source>
        <dbReference type="EMBL" id="TFY96907.1"/>
    </source>
</evidence>
<sequence length="234" mass="25264">MTRHRLQGRTEAEVLWFQRRSFLRAAAAWSALGGWAGAQAQARGNIVELQGAALLNGQPLRPTDTVQTGDVVQTGPGSTLIFVIGNTACHLRQDTLLQLRRGETLNTVSLLRLVTGGVASVWGPGQRRLIVTPTLTAGIRGTGVYTEVPPGEDRSYFCNCYGTVDLTAGADQTVSTAQYHEAFWGEPAAARGRALRPAPELNHTDEELEFLARLLGQRTAWQVAGRKPAKGSAY</sequence>
<dbReference type="RefSeq" id="WP_135286918.1">
    <property type="nucleotide sequence ID" value="NZ_SMLL01000008.1"/>
</dbReference>
<dbReference type="EMBL" id="SMLL01000008">
    <property type="protein sequence ID" value="TFY96907.1"/>
    <property type="molecule type" value="Genomic_DNA"/>
</dbReference>
<name>A0A4Z0BF19_9BURK</name>
<protein>
    <submittedName>
        <fullName evidence="1">Iron dicitrate transport regulator FecR</fullName>
    </submittedName>
</protein>
<dbReference type="OrthoDB" id="369729at2"/>
<reference evidence="1 2" key="1">
    <citation type="submission" date="2019-03" db="EMBL/GenBank/DDBJ databases">
        <title>Ramlibacter rhizophilus CCTCC AB2015357, whole genome shotgun sequence.</title>
        <authorList>
            <person name="Zhang X."/>
            <person name="Feng G."/>
            <person name="Zhu H."/>
        </authorList>
    </citation>
    <scope>NUCLEOTIDE SEQUENCE [LARGE SCALE GENOMIC DNA]</scope>
    <source>
        <strain evidence="1 2">CCTCC AB2015357</strain>
    </source>
</reference>
<keyword evidence="2" id="KW-1185">Reference proteome</keyword>